<feature type="transmembrane region" description="Helical" evidence="1">
    <location>
        <begin position="103"/>
        <end position="122"/>
    </location>
</feature>
<keyword evidence="1" id="KW-1133">Transmembrane helix</keyword>
<feature type="transmembrane region" description="Helical" evidence="1">
    <location>
        <begin position="548"/>
        <end position="568"/>
    </location>
</feature>
<dbReference type="Pfam" id="PF06808">
    <property type="entry name" value="DctM"/>
    <property type="match status" value="1"/>
</dbReference>
<dbReference type="Proteomes" id="UP000264541">
    <property type="component" value="Unassembled WGS sequence"/>
</dbReference>
<dbReference type="OrthoDB" id="9759894at2"/>
<proteinExistence type="predicted"/>
<evidence type="ECO:0000259" key="2">
    <source>
        <dbReference type="Pfam" id="PF06808"/>
    </source>
</evidence>
<dbReference type="NCBIfam" id="TIGR02123">
    <property type="entry name" value="TRAP_fused"/>
    <property type="match status" value="1"/>
</dbReference>
<feature type="transmembrane region" description="Helical" evidence="1">
    <location>
        <begin position="469"/>
        <end position="495"/>
    </location>
</feature>
<dbReference type="PANTHER" id="PTHR43849">
    <property type="entry name" value="BLL3936 PROTEIN"/>
    <property type="match status" value="1"/>
</dbReference>
<protein>
    <submittedName>
        <fullName evidence="3">TRAP transporter permease</fullName>
    </submittedName>
</protein>
<feature type="transmembrane region" description="Helical" evidence="1">
    <location>
        <begin position="611"/>
        <end position="644"/>
    </location>
</feature>
<feature type="transmembrane region" description="Helical" evidence="1">
    <location>
        <begin position="288"/>
        <end position="314"/>
    </location>
</feature>
<feature type="transmembrane region" description="Helical" evidence="1">
    <location>
        <begin position="320"/>
        <end position="340"/>
    </location>
</feature>
<name>A0A372LAL0_9BACI</name>
<sequence>MEQKKANIEFERDVYNENIEKAHALLEEYDPEANYRKFDKKWLGWLVSAIAICFALFHLYTAWAGPLITLKHRSLHVAVILCLIFLLYPGFKKGSRKSLSFYDAILAVLSLTSAGYIFIYYTEIVNRGGLASSVDIIFSTITCVLVLEASRRVAGWELTAMAGIFVAYAYLGPYLPGDFGHRGYTLGDIFSYFYVTTEGLYGDAIAVSSTFIILFIIFGAFLTKSGMGTLFNDLSLAAAGGAKGGPAKVGVIASAVHGSINGSAVASVVTTGSFTIPLMKKVGYKPEFAAGVEATAAVGGQILPPVMGAAAFIMAETLGLPYVTICLAALIPALMYYYGLLVQVHLRADKDNLTGLNKENLPKVKEVLKQRGHLLIPIILLVVLLSMHFSPTYVGVFTILATIAIAALRKETRMGFRDILNALEQGVRDTLSVAAACAAVGITVGVFSLTGLGLKFANIIVSLGQGDLFITLLLTMLASIILGLGLPSIPCYIITATMAAPALSNFGISPLAAHLFVFYFGVIANLTPPVALAAFAGAGIAGSEPQRTGWISCKLALAGFIVPFVFVYKPSILILNSSLMDIAISTVTLVIAVTILAAAIEGFIFSRLNWFSRIVLILCAVGLIFPNVLATTVSMVATVAILGFQYYQRKQTDIGLSVNKIL</sequence>
<feature type="transmembrane region" description="Helical" evidence="1">
    <location>
        <begin position="580"/>
        <end position="605"/>
    </location>
</feature>
<feature type="domain" description="TRAP C4-dicarboxylate transport system permease DctM subunit" evidence="2">
    <location>
        <begin position="142"/>
        <end position="574"/>
    </location>
</feature>
<dbReference type="InterPro" id="IPR011853">
    <property type="entry name" value="TRAP_DctM-Dct_fused"/>
</dbReference>
<feature type="transmembrane region" description="Helical" evidence="1">
    <location>
        <begin position="154"/>
        <end position="171"/>
    </location>
</feature>
<dbReference type="RefSeq" id="WP_117328508.1">
    <property type="nucleotide sequence ID" value="NZ_QVTE01000070.1"/>
</dbReference>
<comment type="caution">
    <text evidence="3">The sequence shown here is derived from an EMBL/GenBank/DDBJ whole genome shotgun (WGS) entry which is preliminary data.</text>
</comment>
<evidence type="ECO:0000313" key="4">
    <source>
        <dbReference type="Proteomes" id="UP000264541"/>
    </source>
</evidence>
<feature type="transmembrane region" description="Helical" evidence="1">
    <location>
        <begin position="393"/>
        <end position="409"/>
    </location>
</feature>
<dbReference type="AlphaFoldDB" id="A0A372LAL0"/>
<dbReference type="InterPro" id="IPR010656">
    <property type="entry name" value="DctM"/>
</dbReference>
<evidence type="ECO:0000313" key="3">
    <source>
        <dbReference type="EMBL" id="RFU62786.1"/>
    </source>
</evidence>
<gene>
    <name evidence="3" type="ORF">D0469_20140</name>
</gene>
<feature type="transmembrane region" description="Helical" evidence="1">
    <location>
        <begin position="42"/>
        <end position="63"/>
    </location>
</feature>
<dbReference type="EMBL" id="QVTE01000070">
    <property type="protein sequence ID" value="RFU62786.1"/>
    <property type="molecule type" value="Genomic_DNA"/>
</dbReference>
<evidence type="ECO:0000256" key="1">
    <source>
        <dbReference type="SAM" id="Phobius"/>
    </source>
</evidence>
<organism evidence="3 4">
    <name type="scientific">Peribacillus saganii</name>
    <dbReference type="NCBI Taxonomy" id="2303992"/>
    <lineage>
        <taxon>Bacteria</taxon>
        <taxon>Bacillati</taxon>
        <taxon>Bacillota</taxon>
        <taxon>Bacilli</taxon>
        <taxon>Bacillales</taxon>
        <taxon>Bacillaceae</taxon>
        <taxon>Peribacillus</taxon>
    </lineage>
</organism>
<keyword evidence="1" id="KW-0812">Transmembrane</keyword>
<keyword evidence="4" id="KW-1185">Reference proteome</keyword>
<feature type="transmembrane region" description="Helical" evidence="1">
    <location>
        <begin position="128"/>
        <end position="147"/>
    </location>
</feature>
<dbReference type="PANTHER" id="PTHR43849:SF2">
    <property type="entry name" value="BLL3936 PROTEIN"/>
    <property type="match status" value="1"/>
</dbReference>
<reference evidence="3 4" key="1">
    <citation type="submission" date="2018-08" db="EMBL/GenBank/DDBJ databases">
        <title>Bacillus chawlae sp. nov., Bacillus glennii sp. nov., and Bacillus saganii sp. nov. Isolated from the Vehicle Assembly Building at Kennedy Space Center where the Viking Spacecraft were Assembled.</title>
        <authorList>
            <person name="Seuylemezian A."/>
            <person name="Vaishampayan P."/>
        </authorList>
    </citation>
    <scope>NUCLEOTIDE SEQUENCE [LARGE SCALE GENOMIC DNA]</scope>
    <source>
        <strain evidence="3 4">V47-23a</strain>
    </source>
</reference>
<accession>A0A372LAL0</accession>
<feature type="transmembrane region" description="Helical" evidence="1">
    <location>
        <begin position="200"/>
        <end position="222"/>
    </location>
</feature>
<keyword evidence="1" id="KW-0472">Membrane</keyword>
<feature type="transmembrane region" description="Helical" evidence="1">
    <location>
        <begin position="75"/>
        <end position="91"/>
    </location>
</feature>
<feature type="transmembrane region" description="Helical" evidence="1">
    <location>
        <begin position="371"/>
        <end position="387"/>
    </location>
</feature>
<feature type="transmembrane region" description="Helical" evidence="1">
    <location>
        <begin position="430"/>
        <end position="449"/>
    </location>
</feature>